<feature type="compositionally biased region" description="Polar residues" evidence="2">
    <location>
        <begin position="292"/>
        <end position="314"/>
    </location>
</feature>
<dbReference type="AlphaFoldDB" id="A0A0N4V7U8"/>
<dbReference type="OrthoDB" id="5977486at2759"/>
<feature type="compositionally biased region" description="Low complexity" evidence="2">
    <location>
        <begin position="41"/>
        <end position="71"/>
    </location>
</feature>
<keyword evidence="5" id="KW-1185">Reference proteome</keyword>
<gene>
    <name evidence="4" type="ORF">EVEC_LOCUS5983</name>
</gene>
<feature type="compositionally biased region" description="Low complexity" evidence="2">
    <location>
        <begin position="204"/>
        <end position="216"/>
    </location>
</feature>
<evidence type="ECO:0000313" key="6">
    <source>
        <dbReference type="WBParaSite" id="EVEC_0000637201-mRNA-1"/>
    </source>
</evidence>
<feature type="coiled-coil region" evidence="1">
    <location>
        <begin position="169"/>
        <end position="196"/>
    </location>
</feature>
<dbReference type="STRING" id="51028.A0A0N4V7U8"/>
<dbReference type="InterPro" id="IPR056515">
    <property type="entry name" value="INO80E_N"/>
</dbReference>
<feature type="compositionally biased region" description="Polar residues" evidence="2">
    <location>
        <begin position="247"/>
        <end position="263"/>
    </location>
</feature>
<dbReference type="InterPro" id="IPR026678">
    <property type="entry name" value="INO80E"/>
</dbReference>
<organism evidence="6">
    <name type="scientific">Enterobius vermicularis</name>
    <name type="common">Human pinworm</name>
    <dbReference type="NCBI Taxonomy" id="51028"/>
    <lineage>
        <taxon>Eukaryota</taxon>
        <taxon>Metazoa</taxon>
        <taxon>Ecdysozoa</taxon>
        <taxon>Nematoda</taxon>
        <taxon>Chromadorea</taxon>
        <taxon>Rhabditida</taxon>
        <taxon>Spirurina</taxon>
        <taxon>Oxyuridomorpha</taxon>
        <taxon>Oxyuroidea</taxon>
        <taxon>Oxyuridae</taxon>
        <taxon>Enterobius</taxon>
    </lineage>
</organism>
<dbReference type="EMBL" id="UXUI01008332">
    <property type="protein sequence ID" value="VDD91232.1"/>
    <property type="molecule type" value="Genomic_DNA"/>
</dbReference>
<evidence type="ECO:0000313" key="4">
    <source>
        <dbReference type="EMBL" id="VDD91232.1"/>
    </source>
</evidence>
<dbReference type="PANTHER" id="PTHR21812">
    <property type="entry name" value="INO80 COMPLEX SUBUNIT E"/>
    <property type="match status" value="1"/>
</dbReference>
<reference evidence="4 5" key="2">
    <citation type="submission" date="2018-10" db="EMBL/GenBank/DDBJ databases">
        <authorList>
            <consortium name="Pathogen Informatics"/>
        </authorList>
    </citation>
    <scope>NUCLEOTIDE SEQUENCE [LARGE SCALE GENOMIC DNA]</scope>
</reference>
<protein>
    <submittedName>
        <fullName evidence="6">INO80 complex subunit E</fullName>
    </submittedName>
</protein>
<feature type="region of interest" description="Disordered" evidence="2">
    <location>
        <begin position="1"/>
        <end position="85"/>
    </location>
</feature>
<dbReference type="Proteomes" id="UP000274131">
    <property type="component" value="Unassembled WGS sequence"/>
</dbReference>
<dbReference type="GO" id="GO:0006338">
    <property type="term" value="P:chromatin remodeling"/>
    <property type="evidence" value="ECO:0007669"/>
    <property type="project" value="InterPro"/>
</dbReference>
<feature type="region of interest" description="Disordered" evidence="2">
    <location>
        <begin position="203"/>
        <end position="323"/>
    </location>
</feature>
<feature type="domain" description="INO80 complex subunit E N-terminal" evidence="3">
    <location>
        <begin position="152"/>
        <end position="197"/>
    </location>
</feature>
<dbReference type="PANTHER" id="PTHR21812:SF1">
    <property type="entry name" value="INO80 COMPLEX SUBUNIT E"/>
    <property type="match status" value="1"/>
</dbReference>
<evidence type="ECO:0000313" key="5">
    <source>
        <dbReference type="Proteomes" id="UP000274131"/>
    </source>
</evidence>
<evidence type="ECO:0000256" key="1">
    <source>
        <dbReference type="SAM" id="Coils"/>
    </source>
</evidence>
<sequence length="323" mass="35448">MRETISGDPQIGIRIGGQSMAQQSLPSVSHVMGPLPGQYRSSSSYASPQSSQPATPIHPSSMAPSPLAASPTPGPVRMVSIPQQNPSPLPMPNMQVSAPVAFVRPPDPTPLQTNPQMHVISSTQYPVADNERIQPSTNGLQQKPQNEHLTPKERYRQLKSRFKYLVYENECYQEELRNLQRKLLKLSRDKNFLLDRLQPYEMLSNSSDESDSNSVKTVEEKPKVPKKKPRPAAPRRRPPVQKVKPGSINQATGRPNAPSSSYSGRPEEIKIETDDMQSSGEQKSLALGEQIATLNGSASVNSEPGNASSLTPLSNAEDIKRET</sequence>
<dbReference type="Pfam" id="PF24237">
    <property type="entry name" value="INO80E"/>
    <property type="match status" value="1"/>
</dbReference>
<evidence type="ECO:0000259" key="3">
    <source>
        <dbReference type="Pfam" id="PF24237"/>
    </source>
</evidence>
<accession>A0A0N4V7U8</accession>
<keyword evidence="1" id="KW-0175">Coiled coil</keyword>
<evidence type="ECO:0000256" key="2">
    <source>
        <dbReference type="SAM" id="MobiDB-lite"/>
    </source>
</evidence>
<name>A0A0N4V7U8_ENTVE</name>
<dbReference type="GO" id="GO:0031011">
    <property type="term" value="C:Ino80 complex"/>
    <property type="evidence" value="ECO:0007669"/>
    <property type="project" value="InterPro"/>
</dbReference>
<reference evidence="6" key="1">
    <citation type="submission" date="2017-02" db="UniProtKB">
        <authorList>
            <consortium name="WormBaseParasite"/>
        </authorList>
    </citation>
    <scope>IDENTIFICATION</scope>
</reference>
<proteinExistence type="predicted"/>
<feature type="compositionally biased region" description="Basic residues" evidence="2">
    <location>
        <begin position="224"/>
        <end position="239"/>
    </location>
</feature>
<dbReference type="WBParaSite" id="EVEC_0000637201-mRNA-1">
    <property type="protein sequence ID" value="EVEC_0000637201-mRNA-1"/>
    <property type="gene ID" value="EVEC_0000637201"/>
</dbReference>